<keyword evidence="1" id="KW-0732">Signal</keyword>
<protein>
    <submittedName>
        <fullName evidence="3">DUF4955 domain-containing protein</fullName>
    </submittedName>
</protein>
<gene>
    <name evidence="3" type="ORF">PQG98_11055</name>
</gene>
<feature type="domain" description="DUF4955" evidence="2">
    <location>
        <begin position="398"/>
        <end position="541"/>
    </location>
</feature>
<dbReference type="InterPro" id="IPR012334">
    <property type="entry name" value="Pectin_lyas_fold"/>
</dbReference>
<dbReference type="EMBL" id="JAQPYS010000059">
    <property type="protein sequence ID" value="MDC7136868.1"/>
    <property type="molecule type" value="Genomic_DNA"/>
</dbReference>
<sequence>MNVKYLLFFLLMGGMISCQSSDEYSEETQEPEKEQEEESACQAWQDFVSRSERNVLLDFSYAGYKRGEMAPPDIWTLGYKKYDITKYGAVPDDDKSDRAAFMRVLEEIGINHNPNARAIIYFPEGEFVLYDENDKVDGKSETMQIRAGNLVLKGAGRAKTSIVMKAPYQPLEGLDYAGPMIEFKHWSGFTPELSDIVGDAVKGSFSIEVASASGLSAGDWVCLKLEDNSPELIAQELKPYAVSAQMTQLRNKGVQVYDIHQVKSVRGNKVTFFEPLLYGVEKKWKWKLCRYNYYENIGIEDMSFYGNAPKEFIHDQWAINSAYKPINFHRIANSWVRRVDFYSVSEAVTFTECANVSAYDIRIGGNRGHCAVHTSGSSRVLIADVVDEGESSTMKDAGQWHAVGVSKHSLGTVIKNCVWGRDTNFESHATQPRATLIDGCSGGFIQFHQGGATDQLPNHLDDLTLWNFKATYVLPGEAVEWKWWNEGRDWKFLPPTIVGFHGADVQFVASQVKIDQDHGKAVTPWSLYEAQLQRRLGYLPDISYLK</sequence>
<dbReference type="InterPro" id="IPR011050">
    <property type="entry name" value="Pectin_lyase_fold/virulence"/>
</dbReference>
<dbReference type="InterPro" id="IPR032532">
    <property type="entry name" value="DUF4955"/>
</dbReference>
<dbReference type="SUPFAM" id="SSF51126">
    <property type="entry name" value="Pectin lyase-like"/>
    <property type="match status" value="1"/>
</dbReference>
<feature type="chain" id="PRO_5045957912" evidence="1">
    <location>
        <begin position="21"/>
        <end position="546"/>
    </location>
</feature>
<dbReference type="Pfam" id="PF16315">
    <property type="entry name" value="DUF4955"/>
    <property type="match status" value="1"/>
</dbReference>
<comment type="caution">
    <text evidence="3">The sequence shown here is derived from an EMBL/GenBank/DDBJ whole genome shotgun (WGS) entry which is preliminary data.</text>
</comment>
<name>A0ABT5H925_9BACE</name>
<dbReference type="Proteomes" id="UP001215398">
    <property type="component" value="Unassembled WGS sequence"/>
</dbReference>
<evidence type="ECO:0000256" key="1">
    <source>
        <dbReference type="SAM" id="SignalP"/>
    </source>
</evidence>
<dbReference type="RefSeq" id="WP_272720477.1">
    <property type="nucleotide sequence ID" value="NZ_JAQPYS010000059.1"/>
</dbReference>
<proteinExistence type="predicted"/>
<organism evidence="3 4">
    <name type="scientific">Bacteroides zhangwenhongii</name>
    <dbReference type="NCBI Taxonomy" id="2650157"/>
    <lineage>
        <taxon>Bacteria</taxon>
        <taxon>Pseudomonadati</taxon>
        <taxon>Bacteroidota</taxon>
        <taxon>Bacteroidia</taxon>
        <taxon>Bacteroidales</taxon>
        <taxon>Bacteroidaceae</taxon>
        <taxon>Bacteroides</taxon>
    </lineage>
</organism>
<keyword evidence="4" id="KW-1185">Reference proteome</keyword>
<dbReference type="Gene3D" id="2.160.20.10">
    <property type="entry name" value="Single-stranded right-handed beta-helix, Pectin lyase-like"/>
    <property type="match status" value="1"/>
</dbReference>
<evidence type="ECO:0000259" key="2">
    <source>
        <dbReference type="Pfam" id="PF16315"/>
    </source>
</evidence>
<accession>A0ABT5H925</accession>
<feature type="signal peptide" evidence="1">
    <location>
        <begin position="1"/>
        <end position="20"/>
    </location>
</feature>
<reference evidence="3 4" key="1">
    <citation type="submission" date="2023-01" db="EMBL/GenBank/DDBJ databases">
        <title>Exploring GABA producing Bacteroides strains toward improving mental health.</title>
        <authorList>
            <person name="Yousuf B."/>
            <person name="Bouhlel N.E."/>
            <person name="Mottawea W."/>
            <person name="Hammami R."/>
        </authorList>
    </citation>
    <scope>NUCLEOTIDE SEQUENCE [LARGE SCALE GENOMIC DNA]</scope>
    <source>
        <strain evidence="3 4">UO.H1054</strain>
    </source>
</reference>
<evidence type="ECO:0000313" key="4">
    <source>
        <dbReference type="Proteomes" id="UP001215398"/>
    </source>
</evidence>
<evidence type="ECO:0000313" key="3">
    <source>
        <dbReference type="EMBL" id="MDC7136868.1"/>
    </source>
</evidence>
<dbReference type="PROSITE" id="PS51257">
    <property type="entry name" value="PROKAR_LIPOPROTEIN"/>
    <property type="match status" value="1"/>
</dbReference>